<dbReference type="EMBL" id="VLTL01000040">
    <property type="protein sequence ID" value="KAA0166405.1"/>
    <property type="molecule type" value="Genomic_DNA"/>
</dbReference>
<evidence type="ECO:0000313" key="8">
    <source>
        <dbReference type="EMBL" id="KAA0166405.1"/>
    </source>
</evidence>
<dbReference type="AlphaFoldDB" id="A0A5A8CR21"/>
<feature type="domain" description="Myb-like" evidence="4">
    <location>
        <begin position="477"/>
        <end position="529"/>
    </location>
</feature>
<feature type="domain" description="HTH myb-type" evidence="5">
    <location>
        <begin position="481"/>
        <end position="533"/>
    </location>
</feature>
<evidence type="ECO:0000256" key="2">
    <source>
        <dbReference type="ARBA" id="ARBA00023125"/>
    </source>
</evidence>
<gene>
    <name evidence="8" type="ORF">FNF28_03174</name>
    <name evidence="6" type="ORF">FNF29_01919</name>
    <name evidence="7" type="ORF">FNF31_03580</name>
</gene>
<evidence type="ECO:0000313" key="7">
    <source>
        <dbReference type="EMBL" id="KAA0161794.1"/>
    </source>
</evidence>
<feature type="domain" description="HTH myb-type" evidence="5">
    <location>
        <begin position="426"/>
        <end position="480"/>
    </location>
</feature>
<dbReference type="GO" id="GO:0000981">
    <property type="term" value="F:DNA-binding transcription factor activity, RNA polymerase II-specific"/>
    <property type="evidence" value="ECO:0007669"/>
    <property type="project" value="TreeGrafter"/>
</dbReference>
<dbReference type="Proteomes" id="UP000325113">
    <property type="component" value="Unassembled WGS sequence"/>
</dbReference>
<dbReference type="EMBL" id="VLTM01000032">
    <property type="protein sequence ID" value="KAA0161794.1"/>
    <property type="molecule type" value="Genomic_DNA"/>
</dbReference>
<dbReference type="SMART" id="SM00717">
    <property type="entry name" value="SANT"/>
    <property type="match status" value="2"/>
</dbReference>
<dbReference type="InterPro" id="IPR009057">
    <property type="entry name" value="Homeodomain-like_sf"/>
</dbReference>
<feature type="region of interest" description="Disordered" evidence="3">
    <location>
        <begin position="187"/>
        <end position="214"/>
    </location>
</feature>
<evidence type="ECO:0000259" key="5">
    <source>
        <dbReference type="PROSITE" id="PS51294"/>
    </source>
</evidence>
<evidence type="ECO:0000259" key="4">
    <source>
        <dbReference type="PROSITE" id="PS50090"/>
    </source>
</evidence>
<keyword evidence="2" id="KW-0238">DNA-binding</keyword>
<dbReference type="GO" id="GO:0000978">
    <property type="term" value="F:RNA polymerase II cis-regulatory region sequence-specific DNA binding"/>
    <property type="evidence" value="ECO:0007669"/>
    <property type="project" value="TreeGrafter"/>
</dbReference>
<feature type="compositionally biased region" description="Low complexity" evidence="3">
    <location>
        <begin position="382"/>
        <end position="413"/>
    </location>
</feature>
<feature type="region of interest" description="Disordered" evidence="3">
    <location>
        <begin position="109"/>
        <end position="140"/>
    </location>
</feature>
<dbReference type="PANTHER" id="PTHR45614">
    <property type="entry name" value="MYB PROTEIN-RELATED"/>
    <property type="match status" value="1"/>
</dbReference>
<feature type="compositionally biased region" description="Polar residues" evidence="3">
    <location>
        <begin position="201"/>
        <end position="214"/>
    </location>
</feature>
<reference evidence="9 10" key="1">
    <citation type="submission" date="2019-07" db="EMBL/GenBank/DDBJ databases">
        <title>Genomes of Cafeteria roenbergensis.</title>
        <authorList>
            <person name="Fischer M.G."/>
            <person name="Hackl T."/>
            <person name="Roman M."/>
        </authorList>
    </citation>
    <scope>NUCLEOTIDE SEQUENCE [LARGE SCALE GENOMIC DNA]</scope>
    <source>
        <strain evidence="6 9">BVI</strain>
        <strain evidence="7 11">Cflag</strain>
        <strain evidence="8 10">RCC970-E3</strain>
    </source>
</reference>
<dbReference type="PANTHER" id="PTHR45614:SF25">
    <property type="entry name" value="MYB PROTEIN"/>
    <property type="match status" value="1"/>
</dbReference>
<protein>
    <submittedName>
        <fullName evidence="6">Uncharacterized protein</fullName>
    </submittedName>
</protein>
<dbReference type="PROSITE" id="PS51294">
    <property type="entry name" value="HTH_MYB"/>
    <property type="match status" value="2"/>
</dbReference>
<dbReference type="SUPFAM" id="SSF46689">
    <property type="entry name" value="Homeodomain-like"/>
    <property type="match status" value="1"/>
</dbReference>
<proteinExistence type="predicted"/>
<keyword evidence="9" id="KW-1185">Reference proteome</keyword>
<accession>A0A5A8CR21</accession>
<dbReference type="Proteomes" id="UP000323011">
    <property type="component" value="Unassembled WGS sequence"/>
</dbReference>
<sequence>MALRSVPRPALGVESTMFSSSGIDPPALVQGAAVDASVSSQWQRFHSLVDACAILSEAQDYKHPHRALSPETVAHHSVASTSPLSTFGGPDSLQRGRVSVGHSAGLVVPGFPPSPGAARGGASSKRKQVTSANPVSSLPPAGLLEAALSSESSWRTFARPDPHMVLSVGSGRASRGVVAGQRASVSSECLSATDGADSDSRSVGSSAAAERSTNTPLRAGLYSASAASAGMSSAGTARTTTSAHGQQLRPGTLEAARSLAGGRCVTRGLSAAASSAAGAPSVDGAASDAGGIAMGRATRWSARTGGARGAGAPGATSASGYAASIHNQVRDEDRQAAATLAACAAAASAAGPARRDALAPIAASAPAGGVLASSARCSTPMAGDGASHSSGASVASSTAAPRANSSRGRAATGSRRRSRAGTNTVPQKLKGPWTDEEDAKLVRLVLELGPKNWRIIAMHMTGRVAKQCRERWHHHLCPGINKSAWTAEEDASILALRQQLGNRWAEIAKHPSLAGRTDNAIKNRYNSSLRKAENGSA</sequence>
<comment type="caution">
    <text evidence="6">The sequence shown here is derived from an EMBL/GenBank/DDBJ whole genome shotgun (WGS) entry which is preliminary data.</text>
</comment>
<dbReference type="FunFam" id="1.10.10.60:FF:000010">
    <property type="entry name" value="Transcriptional activator Myb isoform A"/>
    <property type="match status" value="1"/>
</dbReference>
<dbReference type="InterPro" id="IPR050560">
    <property type="entry name" value="MYB_TF"/>
</dbReference>
<dbReference type="Gene3D" id="1.10.10.60">
    <property type="entry name" value="Homeodomain-like"/>
    <property type="match status" value="2"/>
</dbReference>
<evidence type="ECO:0000256" key="3">
    <source>
        <dbReference type="SAM" id="MobiDB-lite"/>
    </source>
</evidence>
<dbReference type="InterPro" id="IPR017930">
    <property type="entry name" value="Myb_dom"/>
</dbReference>
<evidence type="ECO:0000313" key="10">
    <source>
        <dbReference type="Proteomes" id="UP000324907"/>
    </source>
</evidence>
<evidence type="ECO:0000256" key="1">
    <source>
        <dbReference type="ARBA" id="ARBA00022737"/>
    </source>
</evidence>
<evidence type="ECO:0000313" key="9">
    <source>
        <dbReference type="Proteomes" id="UP000323011"/>
    </source>
</evidence>
<dbReference type="InterPro" id="IPR001005">
    <property type="entry name" value="SANT/Myb"/>
</dbReference>
<dbReference type="Pfam" id="PF13921">
    <property type="entry name" value="Myb_DNA-bind_6"/>
    <property type="match status" value="1"/>
</dbReference>
<feature type="domain" description="Myb-like" evidence="4">
    <location>
        <begin position="425"/>
        <end position="476"/>
    </location>
</feature>
<dbReference type="Proteomes" id="UP000324907">
    <property type="component" value="Unassembled WGS sequence"/>
</dbReference>
<dbReference type="CDD" id="cd00167">
    <property type="entry name" value="SANT"/>
    <property type="match status" value="2"/>
</dbReference>
<organism evidence="6 9">
    <name type="scientific">Cafeteria roenbergensis</name>
    <name type="common">Marine flagellate</name>
    <dbReference type="NCBI Taxonomy" id="33653"/>
    <lineage>
        <taxon>Eukaryota</taxon>
        <taxon>Sar</taxon>
        <taxon>Stramenopiles</taxon>
        <taxon>Bigyra</taxon>
        <taxon>Opalozoa</taxon>
        <taxon>Bicosoecida</taxon>
        <taxon>Cafeteriaceae</taxon>
        <taxon>Cafeteria</taxon>
    </lineage>
</organism>
<dbReference type="GO" id="GO:0005634">
    <property type="term" value="C:nucleus"/>
    <property type="evidence" value="ECO:0007669"/>
    <property type="project" value="TreeGrafter"/>
</dbReference>
<keyword evidence="1" id="KW-0677">Repeat</keyword>
<dbReference type="PROSITE" id="PS50090">
    <property type="entry name" value="MYB_LIKE"/>
    <property type="match status" value="2"/>
</dbReference>
<name>A0A5A8CR21_CAFRO</name>
<feature type="region of interest" description="Disordered" evidence="3">
    <location>
        <begin position="378"/>
        <end position="432"/>
    </location>
</feature>
<evidence type="ECO:0000313" key="11">
    <source>
        <dbReference type="Proteomes" id="UP000325113"/>
    </source>
</evidence>
<dbReference type="EMBL" id="VLTN01000008">
    <property type="protein sequence ID" value="KAA0155168.1"/>
    <property type="molecule type" value="Genomic_DNA"/>
</dbReference>
<evidence type="ECO:0000313" key="6">
    <source>
        <dbReference type="EMBL" id="KAA0155168.1"/>
    </source>
</evidence>